<sequence>MSPTQPSLMAYYRDFAIAHFALAFGRLFPRLHVPPCDLSNKTAIITGANSGIGFEIALSLAQRGATVYLACRNGLKASSAVSQITAQVPSSTGRVQALSLDTSSLSSVRTFAQEWISRPEREIHLLFHNAGTCSSSDEAFTPDGFPPIYAANFLGSFLLTHLLEAHLAPAARIILTTSTAQYIGSFSPAFSLTTVQHRFEPGFHFPASSSSSSSSSAALPPTTTTTTTTTTTPAPSPEALYTNTKTMQTAFATLLQRRFDLEPRSGSQRRRLVHAFTPGFTQTSIFEKMAPRSAALDPICWVLKAMTGLATEVGQGAATGVWLATVGEGEGGWQDKGGAGEGRWEGKGVGGEGKGVVGGGYWDRMTRRVAKVEVMDPETVERFWVRWEADAGVVWR</sequence>
<dbReference type="OrthoDB" id="542013at2759"/>
<organism evidence="4 5">
    <name type="scientific">Heterodermia speciosa</name>
    <dbReference type="NCBI Taxonomy" id="116794"/>
    <lineage>
        <taxon>Eukaryota</taxon>
        <taxon>Fungi</taxon>
        <taxon>Dikarya</taxon>
        <taxon>Ascomycota</taxon>
        <taxon>Pezizomycotina</taxon>
        <taxon>Lecanoromycetes</taxon>
        <taxon>OSLEUM clade</taxon>
        <taxon>Lecanoromycetidae</taxon>
        <taxon>Caliciales</taxon>
        <taxon>Physciaceae</taxon>
        <taxon>Heterodermia</taxon>
    </lineage>
</organism>
<keyword evidence="5" id="KW-1185">Reference proteome</keyword>
<evidence type="ECO:0000313" key="4">
    <source>
        <dbReference type="EMBL" id="CAF9931533.1"/>
    </source>
</evidence>
<reference evidence="4" key="1">
    <citation type="submission" date="2021-03" db="EMBL/GenBank/DDBJ databases">
        <authorList>
            <person name="Tagirdzhanova G."/>
        </authorList>
    </citation>
    <scope>NUCLEOTIDE SEQUENCE</scope>
</reference>
<dbReference type="PANTHER" id="PTHR24320:SF152">
    <property type="entry name" value="SHORT-CHAIN DEHYDROGENASE_REDUCTASE FAMILY PROTEIN"/>
    <property type="match status" value="1"/>
</dbReference>
<evidence type="ECO:0000256" key="3">
    <source>
        <dbReference type="SAM" id="MobiDB-lite"/>
    </source>
</evidence>
<dbReference type="InterPro" id="IPR002347">
    <property type="entry name" value="SDR_fam"/>
</dbReference>
<evidence type="ECO:0000256" key="2">
    <source>
        <dbReference type="ARBA" id="ARBA00023002"/>
    </source>
</evidence>
<accession>A0A8H3FV94</accession>
<proteinExistence type="inferred from homology"/>
<feature type="region of interest" description="Disordered" evidence="3">
    <location>
        <begin position="206"/>
        <end position="241"/>
    </location>
</feature>
<dbReference type="GO" id="GO:0016491">
    <property type="term" value="F:oxidoreductase activity"/>
    <property type="evidence" value="ECO:0007669"/>
    <property type="project" value="UniProtKB-KW"/>
</dbReference>
<keyword evidence="2" id="KW-0560">Oxidoreductase</keyword>
<dbReference type="PANTHER" id="PTHR24320">
    <property type="entry name" value="RETINOL DEHYDROGENASE"/>
    <property type="match status" value="1"/>
</dbReference>
<comment type="caution">
    <text evidence="4">The sequence shown here is derived from an EMBL/GenBank/DDBJ whole genome shotgun (WGS) entry which is preliminary data.</text>
</comment>
<gene>
    <name evidence="4" type="ORF">HETSPECPRED_007898</name>
</gene>
<dbReference type="SUPFAM" id="SSF51735">
    <property type="entry name" value="NAD(P)-binding Rossmann-fold domains"/>
    <property type="match status" value="1"/>
</dbReference>
<protein>
    <recommendedName>
        <fullName evidence="6">NAD(P)-binding protein</fullName>
    </recommendedName>
</protein>
<dbReference type="Gene3D" id="3.40.50.720">
    <property type="entry name" value="NAD(P)-binding Rossmann-like Domain"/>
    <property type="match status" value="1"/>
</dbReference>
<evidence type="ECO:0000256" key="1">
    <source>
        <dbReference type="ARBA" id="ARBA00006484"/>
    </source>
</evidence>
<comment type="similarity">
    <text evidence="1">Belongs to the short-chain dehydrogenases/reductases (SDR) family.</text>
</comment>
<dbReference type="EMBL" id="CAJPDS010000059">
    <property type="protein sequence ID" value="CAF9931533.1"/>
    <property type="molecule type" value="Genomic_DNA"/>
</dbReference>
<dbReference type="Proteomes" id="UP000664521">
    <property type="component" value="Unassembled WGS sequence"/>
</dbReference>
<dbReference type="PRINTS" id="PR00081">
    <property type="entry name" value="GDHRDH"/>
</dbReference>
<dbReference type="Pfam" id="PF00106">
    <property type="entry name" value="adh_short"/>
    <property type="match status" value="1"/>
</dbReference>
<evidence type="ECO:0000313" key="5">
    <source>
        <dbReference type="Proteomes" id="UP000664521"/>
    </source>
</evidence>
<dbReference type="AlphaFoldDB" id="A0A8H3FV94"/>
<evidence type="ECO:0008006" key="6">
    <source>
        <dbReference type="Google" id="ProtNLM"/>
    </source>
</evidence>
<feature type="compositionally biased region" description="Low complexity" evidence="3">
    <location>
        <begin position="206"/>
        <end position="233"/>
    </location>
</feature>
<dbReference type="InterPro" id="IPR036291">
    <property type="entry name" value="NAD(P)-bd_dom_sf"/>
</dbReference>
<name>A0A8H3FV94_9LECA</name>